<keyword evidence="1" id="KW-0540">Nuclease</keyword>
<dbReference type="PANTHER" id="PTHR30231:SF4">
    <property type="entry name" value="PROTEIN NEN2"/>
    <property type="match status" value="1"/>
</dbReference>
<dbReference type="InterPro" id="IPR012337">
    <property type="entry name" value="RNaseH-like_sf"/>
</dbReference>
<name>A0A178M607_9CHLR</name>
<keyword evidence="2" id="KW-0378">Hydrolase</keyword>
<dbReference type="SUPFAM" id="SSF53098">
    <property type="entry name" value="Ribonuclease H-like"/>
    <property type="match status" value="1"/>
</dbReference>
<dbReference type="GO" id="GO:0008408">
    <property type="term" value="F:3'-5' exonuclease activity"/>
    <property type="evidence" value="ECO:0007669"/>
    <property type="project" value="TreeGrafter"/>
</dbReference>
<dbReference type="FunFam" id="3.30.420.10:FF:000045">
    <property type="entry name" value="3'-5' exonuclease DinG"/>
    <property type="match status" value="1"/>
</dbReference>
<dbReference type="InterPro" id="IPR006054">
    <property type="entry name" value="DnaQ"/>
</dbReference>
<dbReference type="InterPro" id="IPR036397">
    <property type="entry name" value="RNaseH_sf"/>
</dbReference>
<keyword evidence="3" id="KW-0269">Exonuclease</keyword>
<dbReference type="RefSeq" id="WP_066790083.1">
    <property type="nucleotide sequence ID" value="NZ_LWQS01000078.1"/>
</dbReference>
<evidence type="ECO:0000259" key="4">
    <source>
        <dbReference type="SMART" id="SM00479"/>
    </source>
</evidence>
<dbReference type="GO" id="GO:0003887">
    <property type="term" value="F:DNA-directed DNA polymerase activity"/>
    <property type="evidence" value="ECO:0007669"/>
    <property type="project" value="InterPro"/>
</dbReference>
<dbReference type="Gene3D" id="3.30.420.10">
    <property type="entry name" value="Ribonuclease H-like superfamily/Ribonuclease H"/>
    <property type="match status" value="1"/>
</dbReference>
<dbReference type="PANTHER" id="PTHR30231">
    <property type="entry name" value="DNA POLYMERASE III SUBUNIT EPSILON"/>
    <property type="match status" value="1"/>
</dbReference>
<reference evidence="5 6" key="1">
    <citation type="submission" date="2016-04" db="EMBL/GenBank/DDBJ databases">
        <title>Chloroflexus islandicus sp. nov., a thermophilic filamentous anoxygenic phototrophic bacterium from geyser Strokkur (Iceland).</title>
        <authorList>
            <person name="Gaisin V.A."/>
            <person name="Kalashnikov A.M."/>
            <person name="Sukhacheva M.V."/>
            <person name="Grouzdev D.S."/>
            <person name="Ivanov T.M."/>
            <person name="Kuznetsov B."/>
            <person name="Gorlenko V.M."/>
        </authorList>
    </citation>
    <scope>NUCLEOTIDE SEQUENCE [LARGE SCALE GENOMIC DNA]</scope>
    <source>
        <strain evidence="6">isl-2</strain>
    </source>
</reference>
<feature type="domain" description="Exonuclease" evidence="4">
    <location>
        <begin position="37"/>
        <end position="218"/>
    </location>
</feature>
<organism evidence="5 6">
    <name type="scientific">Chloroflexus islandicus</name>
    <dbReference type="NCBI Taxonomy" id="1707952"/>
    <lineage>
        <taxon>Bacteria</taxon>
        <taxon>Bacillati</taxon>
        <taxon>Chloroflexota</taxon>
        <taxon>Chloroflexia</taxon>
        <taxon>Chloroflexales</taxon>
        <taxon>Chloroflexineae</taxon>
        <taxon>Chloroflexaceae</taxon>
        <taxon>Chloroflexus</taxon>
    </lineage>
</organism>
<accession>A0A178M607</accession>
<dbReference type="GO" id="GO:0005829">
    <property type="term" value="C:cytosol"/>
    <property type="evidence" value="ECO:0007669"/>
    <property type="project" value="TreeGrafter"/>
</dbReference>
<dbReference type="GO" id="GO:0003677">
    <property type="term" value="F:DNA binding"/>
    <property type="evidence" value="ECO:0007669"/>
    <property type="project" value="InterPro"/>
</dbReference>
<comment type="caution">
    <text evidence="5">The sequence shown here is derived from an EMBL/GenBank/DDBJ whole genome shotgun (WGS) entry which is preliminary data.</text>
</comment>
<evidence type="ECO:0000313" key="5">
    <source>
        <dbReference type="EMBL" id="OAN43637.1"/>
    </source>
</evidence>
<evidence type="ECO:0000256" key="2">
    <source>
        <dbReference type="ARBA" id="ARBA00022801"/>
    </source>
</evidence>
<dbReference type="NCBIfam" id="TIGR00573">
    <property type="entry name" value="dnaq"/>
    <property type="match status" value="1"/>
</dbReference>
<evidence type="ECO:0000313" key="6">
    <source>
        <dbReference type="Proteomes" id="UP000078287"/>
    </source>
</evidence>
<dbReference type="SMART" id="SM00479">
    <property type="entry name" value="EXOIII"/>
    <property type="match status" value="1"/>
</dbReference>
<dbReference type="Proteomes" id="UP000078287">
    <property type="component" value="Unassembled WGS sequence"/>
</dbReference>
<dbReference type="CDD" id="cd06127">
    <property type="entry name" value="DEDDh"/>
    <property type="match status" value="1"/>
</dbReference>
<evidence type="ECO:0000256" key="1">
    <source>
        <dbReference type="ARBA" id="ARBA00022722"/>
    </source>
</evidence>
<dbReference type="InterPro" id="IPR013520">
    <property type="entry name" value="Ribonucl_H"/>
</dbReference>
<dbReference type="STRING" id="1707952.A6A03_18245"/>
<keyword evidence="6" id="KW-1185">Reference proteome</keyword>
<proteinExistence type="predicted"/>
<evidence type="ECO:0000256" key="3">
    <source>
        <dbReference type="ARBA" id="ARBA00022839"/>
    </source>
</evidence>
<dbReference type="EMBL" id="LWQS01000078">
    <property type="protein sequence ID" value="OAN43637.1"/>
    <property type="molecule type" value="Genomic_DNA"/>
</dbReference>
<dbReference type="AlphaFoldDB" id="A0A178M607"/>
<dbReference type="GO" id="GO:0006260">
    <property type="term" value="P:DNA replication"/>
    <property type="evidence" value="ECO:0007669"/>
    <property type="project" value="InterPro"/>
</dbReference>
<dbReference type="OrthoDB" id="9804290at2"/>
<sequence>MLSFWSRLFQRTPPADFVRAYEAFPEPDRRLPWREVPYTVIDVETTGLDPRHDALIAIGAVNVENGRVLLKQTWYSLIRPPPDREPSVESIRVHHLTPEELRDAPPPEAVLAELLQRIAGRVLVVHVAEIDVRFINAALKPFGGRLRRPILDTARLAMTLHLNAQWLGEQSRDMPAPAIELRGLVNALGLPIYAQHNALNDAVTTAQLFIAQATLLADQGRNNLAGLIRAGGV</sequence>
<dbReference type="Pfam" id="PF00929">
    <property type="entry name" value="RNase_T"/>
    <property type="match status" value="1"/>
</dbReference>
<gene>
    <name evidence="5" type="ORF">A6A03_18245</name>
</gene>
<protein>
    <submittedName>
        <fullName evidence="5">DNA polymerase III subunit epsilon</fullName>
    </submittedName>
</protein>